<dbReference type="PROSITE" id="PS01331">
    <property type="entry name" value="THYMIDYLATE_KINASE"/>
    <property type="match status" value="1"/>
</dbReference>
<dbReference type="NCBIfam" id="TIGR00041">
    <property type="entry name" value="DTMP_kinase"/>
    <property type="match status" value="1"/>
</dbReference>
<dbReference type="PANTHER" id="PTHR10344">
    <property type="entry name" value="THYMIDYLATE KINASE"/>
    <property type="match status" value="1"/>
</dbReference>
<keyword evidence="14" id="KW-1185">Reference proteome</keyword>
<keyword evidence="5 11" id="KW-0545">Nucleotide biosynthesis</keyword>
<accession>A0ABW4MCS0</accession>
<evidence type="ECO:0000256" key="6">
    <source>
        <dbReference type="ARBA" id="ARBA00022741"/>
    </source>
</evidence>
<comment type="similarity">
    <text evidence="1 11">Belongs to the thymidylate kinase family.</text>
</comment>
<keyword evidence="6 11" id="KW-0547">Nucleotide-binding</keyword>
<comment type="caution">
    <text evidence="13">The sequence shown here is derived from an EMBL/GenBank/DDBJ whole genome shotgun (WGS) entry which is preliminary data.</text>
</comment>
<evidence type="ECO:0000256" key="3">
    <source>
        <dbReference type="ARBA" id="ARBA00017144"/>
    </source>
</evidence>
<evidence type="ECO:0000313" key="14">
    <source>
        <dbReference type="Proteomes" id="UP001597215"/>
    </source>
</evidence>
<name>A0ABW4MCS0_9SPHN</name>
<dbReference type="EMBL" id="JBHUEL010000004">
    <property type="protein sequence ID" value="MFD1766228.1"/>
    <property type="molecule type" value="Genomic_DNA"/>
</dbReference>
<organism evidence="13 14">
    <name type="scientific">Sphingorhabdus buctiana</name>
    <dbReference type="NCBI Taxonomy" id="1508805"/>
    <lineage>
        <taxon>Bacteria</taxon>
        <taxon>Pseudomonadati</taxon>
        <taxon>Pseudomonadota</taxon>
        <taxon>Alphaproteobacteria</taxon>
        <taxon>Sphingomonadales</taxon>
        <taxon>Sphingomonadaceae</taxon>
        <taxon>Sphingorhabdus</taxon>
    </lineage>
</organism>
<comment type="catalytic activity">
    <reaction evidence="10 11">
        <text>dTMP + ATP = dTDP + ADP</text>
        <dbReference type="Rhea" id="RHEA:13517"/>
        <dbReference type="ChEBI" id="CHEBI:30616"/>
        <dbReference type="ChEBI" id="CHEBI:58369"/>
        <dbReference type="ChEBI" id="CHEBI:63528"/>
        <dbReference type="ChEBI" id="CHEBI:456216"/>
        <dbReference type="EC" id="2.7.4.9"/>
    </reaction>
</comment>
<evidence type="ECO:0000256" key="4">
    <source>
        <dbReference type="ARBA" id="ARBA00022679"/>
    </source>
</evidence>
<keyword evidence="4 11" id="KW-0808">Transferase</keyword>
<dbReference type="EC" id="2.7.4.9" evidence="2 11"/>
<dbReference type="Gene3D" id="3.40.50.300">
    <property type="entry name" value="P-loop containing nucleotide triphosphate hydrolases"/>
    <property type="match status" value="1"/>
</dbReference>
<dbReference type="PANTHER" id="PTHR10344:SF4">
    <property type="entry name" value="UMP-CMP KINASE 2, MITOCHONDRIAL"/>
    <property type="match status" value="1"/>
</dbReference>
<feature type="domain" description="Thymidylate kinase-like" evidence="12">
    <location>
        <begin position="9"/>
        <end position="200"/>
    </location>
</feature>
<evidence type="ECO:0000256" key="1">
    <source>
        <dbReference type="ARBA" id="ARBA00009776"/>
    </source>
</evidence>
<evidence type="ECO:0000256" key="9">
    <source>
        <dbReference type="ARBA" id="ARBA00029962"/>
    </source>
</evidence>
<comment type="function">
    <text evidence="11">Phosphorylation of dTMP to form dTDP in both de novo and salvage pathways of dTTP synthesis.</text>
</comment>
<gene>
    <name evidence="11 13" type="primary">tmk</name>
    <name evidence="13" type="ORF">ACFSAG_05160</name>
</gene>
<feature type="binding site" evidence="11">
    <location>
        <begin position="11"/>
        <end position="18"/>
    </location>
    <ligand>
        <name>ATP</name>
        <dbReference type="ChEBI" id="CHEBI:30616"/>
    </ligand>
</feature>
<dbReference type="SUPFAM" id="SSF52540">
    <property type="entry name" value="P-loop containing nucleoside triphosphate hydrolases"/>
    <property type="match status" value="1"/>
</dbReference>
<evidence type="ECO:0000256" key="10">
    <source>
        <dbReference type="ARBA" id="ARBA00048743"/>
    </source>
</evidence>
<dbReference type="HAMAP" id="MF_00165">
    <property type="entry name" value="Thymidylate_kinase"/>
    <property type="match status" value="1"/>
</dbReference>
<evidence type="ECO:0000259" key="12">
    <source>
        <dbReference type="Pfam" id="PF02223"/>
    </source>
</evidence>
<dbReference type="InterPro" id="IPR027417">
    <property type="entry name" value="P-loop_NTPase"/>
</dbReference>
<evidence type="ECO:0000256" key="2">
    <source>
        <dbReference type="ARBA" id="ARBA00012980"/>
    </source>
</evidence>
<evidence type="ECO:0000256" key="5">
    <source>
        <dbReference type="ARBA" id="ARBA00022727"/>
    </source>
</evidence>
<evidence type="ECO:0000256" key="8">
    <source>
        <dbReference type="ARBA" id="ARBA00022840"/>
    </source>
</evidence>
<dbReference type="InterPro" id="IPR018095">
    <property type="entry name" value="Thymidylate_kin_CS"/>
</dbReference>
<evidence type="ECO:0000256" key="11">
    <source>
        <dbReference type="HAMAP-Rule" id="MF_00165"/>
    </source>
</evidence>
<dbReference type="Pfam" id="PF02223">
    <property type="entry name" value="Thymidylate_kin"/>
    <property type="match status" value="1"/>
</dbReference>
<proteinExistence type="inferred from homology"/>
<dbReference type="InterPro" id="IPR039430">
    <property type="entry name" value="Thymidylate_kin-like_dom"/>
</dbReference>
<evidence type="ECO:0000313" key="13">
    <source>
        <dbReference type="EMBL" id="MFD1766228.1"/>
    </source>
</evidence>
<evidence type="ECO:0000256" key="7">
    <source>
        <dbReference type="ARBA" id="ARBA00022777"/>
    </source>
</evidence>
<protein>
    <recommendedName>
        <fullName evidence="3 11">Thymidylate kinase</fullName>
        <ecNumber evidence="2 11">2.7.4.9</ecNumber>
    </recommendedName>
    <alternativeName>
        <fullName evidence="9 11">dTMP kinase</fullName>
    </alternativeName>
</protein>
<dbReference type="GO" id="GO:0004798">
    <property type="term" value="F:dTMP kinase activity"/>
    <property type="evidence" value="ECO:0007669"/>
    <property type="project" value="UniProtKB-EC"/>
</dbReference>
<dbReference type="RefSeq" id="WP_381512088.1">
    <property type="nucleotide sequence ID" value="NZ_JBHUEL010000004.1"/>
</dbReference>
<dbReference type="Proteomes" id="UP001597215">
    <property type="component" value="Unassembled WGS sequence"/>
</dbReference>
<keyword evidence="8 11" id="KW-0067">ATP-binding</keyword>
<sequence>MTLGRFISIEGGEGAGKSTQIALLAERLKTLGLDVDLTREPGGTEGAEAIRNLLLGGGDDRWGPAAEALLFAAARSDHVEKRIKPACAKGVWVISDRFLDSSRAYQGASLGVSDETILALHQIGSAGYLPDRTIILDLPLEASRQRTRARDGENSDRIGGRNDDFHQRVRDAFHQIAKAEPQRVRLVDASGTPEEVAALIFEKIADLLP</sequence>
<dbReference type="CDD" id="cd01672">
    <property type="entry name" value="TMPK"/>
    <property type="match status" value="1"/>
</dbReference>
<reference evidence="14" key="1">
    <citation type="journal article" date="2019" name="Int. J. Syst. Evol. Microbiol.">
        <title>The Global Catalogue of Microorganisms (GCM) 10K type strain sequencing project: providing services to taxonomists for standard genome sequencing and annotation.</title>
        <authorList>
            <consortium name="The Broad Institute Genomics Platform"/>
            <consortium name="The Broad Institute Genome Sequencing Center for Infectious Disease"/>
            <person name="Wu L."/>
            <person name="Ma J."/>
        </authorList>
    </citation>
    <scope>NUCLEOTIDE SEQUENCE [LARGE SCALE GENOMIC DNA]</scope>
    <source>
        <strain evidence="14">CGMCC 1.12449</strain>
    </source>
</reference>
<dbReference type="InterPro" id="IPR018094">
    <property type="entry name" value="Thymidylate_kinase"/>
</dbReference>
<keyword evidence="7 11" id="KW-0418">Kinase</keyword>